<feature type="transmembrane region" description="Helical" evidence="1">
    <location>
        <begin position="485"/>
        <end position="512"/>
    </location>
</feature>
<feature type="transmembrane region" description="Helical" evidence="1">
    <location>
        <begin position="353"/>
        <end position="376"/>
    </location>
</feature>
<dbReference type="PANTHER" id="PTHR30282:SF0">
    <property type="entry name" value="P-AMINOBENZOYL-GLUTAMATE TRANSPORT PROTEIN"/>
    <property type="match status" value="1"/>
</dbReference>
<dbReference type="Proteomes" id="UP000824229">
    <property type="component" value="Unassembled WGS sequence"/>
</dbReference>
<gene>
    <name evidence="2" type="ORF">H9872_08715</name>
</gene>
<organism evidence="2 3">
    <name type="scientific">Candidatus Cellulosilyticum pullistercoris</name>
    <dbReference type="NCBI Taxonomy" id="2838521"/>
    <lineage>
        <taxon>Bacteria</taxon>
        <taxon>Bacillati</taxon>
        <taxon>Bacillota</taxon>
        <taxon>Clostridia</taxon>
        <taxon>Lachnospirales</taxon>
        <taxon>Cellulosilyticaceae</taxon>
        <taxon>Cellulosilyticum</taxon>
    </lineage>
</organism>
<feature type="transmembrane region" description="Helical" evidence="1">
    <location>
        <begin position="121"/>
        <end position="154"/>
    </location>
</feature>
<evidence type="ECO:0000313" key="2">
    <source>
        <dbReference type="EMBL" id="MBU3804825.1"/>
    </source>
</evidence>
<dbReference type="AlphaFoldDB" id="A0A9E2KDH9"/>
<dbReference type="PANTHER" id="PTHR30282">
    <property type="entry name" value="P-AMINOBENZOYL GLUTAMATE TRANSPORTER"/>
    <property type="match status" value="1"/>
</dbReference>
<reference evidence="2" key="2">
    <citation type="submission" date="2021-04" db="EMBL/GenBank/DDBJ databases">
        <authorList>
            <person name="Gilroy R."/>
        </authorList>
    </citation>
    <scope>NUCLEOTIDE SEQUENCE</scope>
    <source>
        <strain evidence="2">B5-657</strain>
    </source>
</reference>
<name>A0A9E2KDH9_9FIRM</name>
<feature type="transmembrane region" description="Helical" evidence="1">
    <location>
        <begin position="422"/>
        <end position="440"/>
    </location>
</feature>
<sequence>MKKEQKRRSLIEKIGHKIPDPTIIFMILFAVTMIITLFLGGKEFSTLAKDGGTVTYQIKNMFEAENMRWIFDNALLTNWLAYGGGVLGTILVVMLGVGLAEESGLLSTLIKKVGLKVSDKYLPFVLVFLGIMSSVATDAGYVILVPLAGLLYAGLKKNPLIGMAAAFAGVSAGFSANLIPATPSDIILGTNAQAFAVAQGIPFVTAAGKAITPATMHYFFIVVSTLALTLIGGFITIKFIKPKLEKQEFTIPADMNLNEFTVKPEENKALKWAGLGLVLGIAAVALLAFGPLAPYEVLNETTGEMETVKPLMDNIILVITFLFFMPGLFYGYKVGKFKKSADVVKAMSSAMGSMGSVIVLTFFSYNFLALLSYSQLGTYLTYLGATGLQNMGLADYPILLLIGFILTTAIINLFVGGMTSKWMLLGPIFIPMLYNVNNAMTPDMVAAAYRVADSSTNIITPLMSYAGLILVFMRKYKPEFSVGDLISLMFPYSISFLVIWSSILIGFFTFGIPLGF</sequence>
<feature type="transmembrane region" description="Helical" evidence="1">
    <location>
        <begin position="396"/>
        <end position="415"/>
    </location>
</feature>
<feature type="transmembrane region" description="Helical" evidence="1">
    <location>
        <begin position="79"/>
        <end position="100"/>
    </location>
</feature>
<keyword evidence="1" id="KW-1133">Transmembrane helix</keyword>
<dbReference type="Pfam" id="PF03806">
    <property type="entry name" value="ABG_transport"/>
    <property type="match status" value="1"/>
</dbReference>
<keyword evidence="1" id="KW-0472">Membrane</keyword>
<feature type="transmembrane region" description="Helical" evidence="1">
    <location>
        <begin position="315"/>
        <end position="332"/>
    </location>
</feature>
<feature type="transmembrane region" description="Helical" evidence="1">
    <location>
        <begin position="21"/>
        <end position="40"/>
    </location>
</feature>
<dbReference type="GO" id="GO:1902604">
    <property type="term" value="P:p-aminobenzoyl-glutamate transmembrane transport"/>
    <property type="evidence" value="ECO:0007669"/>
    <property type="project" value="InterPro"/>
</dbReference>
<feature type="transmembrane region" description="Helical" evidence="1">
    <location>
        <begin position="272"/>
        <end position="295"/>
    </location>
</feature>
<reference evidence="2" key="1">
    <citation type="journal article" date="2021" name="PeerJ">
        <title>Extensive microbial diversity within the chicken gut microbiome revealed by metagenomics and culture.</title>
        <authorList>
            <person name="Gilroy R."/>
            <person name="Ravi A."/>
            <person name="Getino M."/>
            <person name="Pursley I."/>
            <person name="Horton D.L."/>
            <person name="Alikhan N.F."/>
            <person name="Baker D."/>
            <person name="Gharbi K."/>
            <person name="Hall N."/>
            <person name="Watson M."/>
            <person name="Adriaenssens E.M."/>
            <person name="Foster-Nyarko E."/>
            <person name="Jarju S."/>
            <person name="Secka A."/>
            <person name="Antonio M."/>
            <person name="Oren A."/>
            <person name="Chaudhuri R.R."/>
            <person name="La Ragione R."/>
            <person name="Hildebrand F."/>
            <person name="Pallen M.J."/>
        </authorList>
    </citation>
    <scope>NUCLEOTIDE SEQUENCE</scope>
    <source>
        <strain evidence="2">B5-657</strain>
    </source>
</reference>
<proteinExistence type="predicted"/>
<feature type="transmembrane region" description="Helical" evidence="1">
    <location>
        <begin position="455"/>
        <end position="473"/>
    </location>
</feature>
<evidence type="ECO:0000256" key="1">
    <source>
        <dbReference type="SAM" id="Phobius"/>
    </source>
</evidence>
<comment type="caution">
    <text evidence="2">The sequence shown here is derived from an EMBL/GenBank/DDBJ whole genome shotgun (WGS) entry which is preliminary data.</text>
</comment>
<evidence type="ECO:0000313" key="3">
    <source>
        <dbReference type="Proteomes" id="UP000824229"/>
    </source>
</evidence>
<feature type="transmembrane region" description="Helical" evidence="1">
    <location>
        <begin position="186"/>
        <end position="204"/>
    </location>
</feature>
<accession>A0A9E2KDH9</accession>
<dbReference type="GO" id="GO:0015558">
    <property type="term" value="F:secondary active p-aminobenzoyl-glutamate transmembrane transporter activity"/>
    <property type="evidence" value="ECO:0007669"/>
    <property type="project" value="InterPro"/>
</dbReference>
<keyword evidence="1" id="KW-0812">Transmembrane</keyword>
<protein>
    <submittedName>
        <fullName evidence="2">AbgT family transporter</fullName>
    </submittedName>
</protein>
<feature type="transmembrane region" description="Helical" evidence="1">
    <location>
        <begin position="160"/>
        <end position="179"/>
    </location>
</feature>
<dbReference type="InterPro" id="IPR004697">
    <property type="entry name" value="AbgT"/>
</dbReference>
<feature type="transmembrane region" description="Helical" evidence="1">
    <location>
        <begin position="216"/>
        <end position="237"/>
    </location>
</feature>
<dbReference type="EMBL" id="JAHLFQ010000205">
    <property type="protein sequence ID" value="MBU3804825.1"/>
    <property type="molecule type" value="Genomic_DNA"/>
</dbReference>